<dbReference type="GO" id="GO:0008234">
    <property type="term" value="F:cysteine-type peptidase activity"/>
    <property type="evidence" value="ECO:0007669"/>
    <property type="project" value="UniProtKB-KW"/>
</dbReference>
<dbReference type="OrthoDB" id="9813368at2"/>
<dbReference type="Gene3D" id="3.90.1720.10">
    <property type="entry name" value="endopeptidase domain like (from Nostoc punctiforme)"/>
    <property type="match status" value="1"/>
</dbReference>
<gene>
    <name evidence="6" type="ORF">CSW08_02130</name>
</gene>
<feature type="domain" description="NlpC/P60" evidence="5">
    <location>
        <begin position="121"/>
        <end position="245"/>
    </location>
</feature>
<evidence type="ECO:0000256" key="4">
    <source>
        <dbReference type="ARBA" id="ARBA00022807"/>
    </source>
</evidence>
<evidence type="ECO:0000256" key="2">
    <source>
        <dbReference type="ARBA" id="ARBA00022670"/>
    </source>
</evidence>
<evidence type="ECO:0000313" key="7">
    <source>
        <dbReference type="Proteomes" id="UP000233435"/>
    </source>
</evidence>
<dbReference type="GO" id="GO:0006508">
    <property type="term" value="P:proteolysis"/>
    <property type="evidence" value="ECO:0007669"/>
    <property type="project" value="UniProtKB-KW"/>
</dbReference>
<keyword evidence="7" id="KW-1185">Reference proteome</keyword>
<dbReference type="SUPFAM" id="SSF54001">
    <property type="entry name" value="Cysteine proteinases"/>
    <property type="match status" value="1"/>
</dbReference>
<reference evidence="6 7" key="1">
    <citation type="submission" date="2017-12" db="EMBL/GenBank/DDBJ databases">
        <title>Confluentibacter flavum sp. nov., isolated from the saline lake.</title>
        <authorList>
            <person name="Yu L."/>
        </authorList>
    </citation>
    <scope>NUCLEOTIDE SEQUENCE [LARGE SCALE GENOMIC DNA]</scope>
    <source>
        <strain evidence="6 7">3B</strain>
    </source>
</reference>
<dbReference type="PANTHER" id="PTHR47053">
    <property type="entry name" value="MUREIN DD-ENDOPEPTIDASE MEPH-RELATED"/>
    <property type="match status" value="1"/>
</dbReference>
<name>A0A2N3HNT2_9FLAO</name>
<organism evidence="6 7">
    <name type="scientific">Confluentibacter flavum</name>
    <dbReference type="NCBI Taxonomy" id="1909700"/>
    <lineage>
        <taxon>Bacteria</taxon>
        <taxon>Pseudomonadati</taxon>
        <taxon>Bacteroidota</taxon>
        <taxon>Flavobacteriia</taxon>
        <taxon>Flavobacteriales</taxon>
        <taxon>Flavobacteriaceae</taxon>
        <taxon>Confluentibacter</taxon>
    </lineage>
</organism>
<keyword evidence="3 6" id="KW-0378">Hydrolase</keyword>
<dbReference type="InterPro" id="IPR038765">
    <property type="entry name" value="Papain-like_cys_pep_sf"/>
</dbReference>
<dbReference type="SUPFAM" id="SSF82057">
    <property type="entry name" value="Prokaryotic SH3-related domain"/>
    <property type="match status" value="1"/>
</dbReference>
<proteinExistence type="inferred from homology"/>
<dbReference type="RefSeq" id="WP_106658263.1">
    <property type="nucleotide sequence ID" value="NZ_PJEO01000011.1"/>
</dbReference>
<keyword evidence="4" id="KW-0788">Thiol protease</keyword>
<comment type="caution">
    <text evidence="6">The sequence shown here is derived from an EMBL/GenBank/DDBJ whole genome shotgun (WGS) entry which is preliminary data.</text>
</comment>
<evidence type="ECO:0000313" key="6">
    <source>
        <dbReference type="EMBL" id="PKQ46582.1"/>
    </source>
</evidence>
<evidence type="ECO:0000259" key="5">
    <source>
        <dbReference type="PROSITE" id="PS51935"/>
    </source>
</evidence>
<sequence length="249" mass="28459">MQYGVCNLSMVPLRLEPTDKSELVSQVIYGDFFKVLEQRKYWSKIRLAFDGYEGWIDNKQYQDIDESQYASLDTSSPKLSIDLVEFIQDEKHQLHPILLGTSLNALSILNHSHDGNIVEGVLSKNNLIETAFLYLNSPYLWGGKTPFGIDCSGFTQMVYKLNGYKLLRDASQQATQGEALSFIEESEPGDLAFFDNDEGTIIHVGIIMRDNYIIHAHGKVRIDRLDHYGIYNVDKKSHTHKLRVIKKII</sequence>
<accession>A0A2N3HNT2</accession>
<dbReference type="InterPro" id="IPR000064">
    <property type="entry name" value="NLP_P60_dom"/>
</dbReference>
<dbReference type="AlphaFoldDB" id="A0A2N3HNT2"/>
<dbReference type="Gene3D" id="2.30.30.40">
    <property type="entry name" value="SH3 Domains"/>
    <property type="match status" value="1"/>
</dbReference>
<comment type="similarity">
    <text evidence="1">Belongs to the peptidase C40 family.</text>
</comment>
<dbReference type="InterPro" id="IPR051202">
    <property type="entry name" value="Peptidase_C40"/>
</dbReference>
<dbReference type="Pfam" id="PF18348">
    <property type="entry name" value="SH3_16"/>
    <property type="match status" value="1"/>
</dbReference>
<dbReference type="Pfam" id="PF00877">
    <property type="entry name" value="NLPC_P60"/>
    <property type="match status" value="1"/>
</dbReference>
<keyword evidence="2" id="KW-0645">Protease</keyword>
<dbReference type="PROSITE" id="PS51935">
    <property type="entry name" value="NLPC_P60"/>
    <property type="match status" value="1"/>
</dbReference>
<evidence type="ECO:0000256" key="3">
    <source>
        <dbReference type="ARBA" id="ARBA00022801"/>
    </source>
</evidence>
<dbReference type="PANTHER" id="PTHR47053:SF1">
    <property type="entry name" value="MUREIN DD-ENDOPEPTIDASE MEPH-RELATED"/>
    <property type="match status" value="1"/>
</dbReference>
<dbReference type="Proteomes" id="UP000233435">
    <property type="component" value="Unassembled WGS sequence"/>
</dbReference>
<protein>
    <submittedName>
        <fullName evidence="6">Hydrolase Nlp/P60</fullName>
    </submittedName>
</protein>
<evidence type="ECO:0000256" key="1">
    <source>
        <dbReference type="ARBA" id="ARBA00007074"/>
    </source>
</evidence>
<dbReference type="InterPro" id="IPR041382">
    <property type="entry name" value="SH3_16"/>
</dbReference>
<dbReference type="EMBL" id="PJEO01000011">
    <property type="protein sequence ID" value="PKQ46582.1"/>
    <property type="molecule type" value="Genomic_DNA"/>
</dbReference>